<name>A0A8J7PXY4_9PROT</name>
<evidence type="ECO:0000313" key="4">
    <source>
        <dbReference type="Proteomes" id="UP000664414"/>
    </source>
</evidence>
<comment type="caution">
    <text evidence="3">The sequence shown here is derived from an EMBL/GenBank/DDBJ whole genome shotgun (WGS) entry which is preliminary data.</text>
</comment>
<keyword evidence="2" id="KW-0732">Signal</keyword>
<sequence length="876" mass="100499">MKSKILTLYTFSLLLGVSTTPSLASYNAPLEYEAPNTNKPSLPQKEVTKELLSLEEIRKNFINEEITLEERFTTYNPTSLFEQLIEVIKVFQPSSQGGKKLKALEKEALKNEFYASRLQIGIWCFAFHYFMTGNMVIPEGKEFFDALLDVTKPTPSSSLPQGKQKKGTIPKKVQEKKSTFGHPIPGTNGDQRKKILEPLYEYLSKAQQILDEEKFQPYTKEFVSSIEQILPAFFTKQSQEIRQEFEFFQKQVVNSTNGINSNSLSFIFSPKKLENSVQENTSLLDTAVKFRTPMAKMFARRKGIMFHESNQILKAQEWYQNAISLGDIKALHNLGSLVEKEDPAWAQSLYTQAMTKGFSYSMDNLADLLYRQGKIEDAKKLYKETANQNNIKAMYNLAIIARDEGNSQEAREWYQKAAEKGHIESCHMIGVFLMEEDQLDKAKEWFEKAALKKFPPSMYNFGILLQDEGHLDKAKEWFEKAVEHQYMKPLNNLGSIECSKGNYEIAEKYFIQAASEGSSEAIMNMGCIKQALGQFDEAESFYKQVLETPNKLLVMQNLAVLENIKENIDASRKLFQQILEEEKLPQVLYLLASLELKAGNFDRLEKLATEVLNTGEVKGLLLLALAHWGKKDFQQAKNFYQKAIASNVEDAEVFYIEFLEGIGELEQAQKVEDHYLETLLPEEIILEEKTVEALAPQPNIPQPNTSPSVQEQLYQPLPTPVESFKAPTPSKKYLKYLERAQKRLEEERKKPVMTQENAPQPSKTYQDVSITLHPDIDMNTLTDFEKIMIQKCLTSLASGEHKRSRYEPLTGYDNLHSMRLTHEDRLVFRILEGSIHQGVTKIQIFSLKGHYENDNHKAFKNLVTSEVSFKPWKWAE</sequence>
<feature type="signal peptide" evidence="2">
    <location>
        <begin position="1"/>
        <end position="24"/>
    </location>
</feature>
<organism evidence="3 4">
    <name type="scientific">Candidatus Paracaedimonas acanthamoebae</name>
    <dbReference type="NCBI Taxonomy" id="244581"/>
    <lineage>
        <taxon>Bacteria</taxon>
        <taxon>Pseudomonadati</taxon>
        <taxon>Pseudomonadota</taxon>
        <taxon>Alphaproteobacteria</taxon>
        <taxon>Holosporales</taxon>
        <taxon>Caedimonadaceae</taxon>
        <taxon>Candidatus Paracaedimonas</taxon>
    </lineage>
</organism>
<dbReference type="PANTHER" id="PTHR11102">
    <property type="entry name" value="SEL-1-LIKE PROTEIN"/>
    <property type="match status" value="1"/>
</dbReference>
<dbReference type="InterPro" id="IPR011990">
    <property type="entry name" value="TPR-like_helical_dom_sf"/>
</dbReference>
<accession>A0A8J7PXY4</accession>
<dbReference type="PANTHER" id="PTHR11102:SF147">
    <property type="entry name" value="SEL1L ADAPTOR SUBUNIT OF ERAD E3 UBIQUITIN LIGASE"/>
    <property type="match status" value="1"/>
</dbReference>
<dbReference type="Proteomes" id="UP000664414">
    <property type="component" value="Unassembled WGS sequence"/>
</dbReference>
<dbReference type="InterPro" id="IPR050767">
    <property type="entry name" value="Sel1_AlgK"/>
</dbReference>
<dbReference type="InterPro" id="IPR019734">
    <property type="entry name" value="TPR_rpt"/>
</dbReference>
<feature type="compositionally biased region" description="Polar residues" evidence="1">
    <location>
        <begin position="754"/>
        <end position="764"/>
    </location>
</feature>
<dbReference type="Pfam" id="PF08238">
    <property type="entry name" value="Sel1"/>
    <property type="match status" value="2"/>
</dbReference>
<evidence type="ECO:0000256" key="1">
    <source>
        <dbReference type="SAM" id="MobiDB-lite"/>
    </source>
</evidence>
<dbReference type="SMART" id="SM00028">
    <property type="entry name" value="TPR"/>
    <property type="match status" value="4"/>
</dbReference>
<dbReference type="GO" id="GO:0036503">
    <property type="term" value="P:ERAD pathway"/>
    <property type="evidence" value="ECO:0007669"/>
    <property type="project" value="TreeGrafter"/>
</dbReference>
<gene>
    <name evidence="3" type="ORF">J0H12_07535</name>
</gene>
<feature type="region of interest" description="Disordered" evidence="1">
    <location>
        <begin position="745"/>
        <end position="764"/>
    </location>
</feature>
<evidence type="ECO:0000256" key="2">
    <source>
        <dbReference type="SAM" id="SignalP"/>
    </source>
</evidence>
<dbReference type="InterPro" id="IPR006597">
    <property type="entry name" value="Sel1-like"/>
</dbReference>
<dbReference type="AlphaFoldDB" id="A0A8J7PXY4"/>
<dbReference type="EMBL" id="JAFKGL010000043">
    <property type="protein sequence ID" value="MBN9413749.1"/>
    <property type="molecule type" value="Genomic_DNA"/>
</dbReference>
<feature type="chain" id="PRO_5035155420" evidence="2">
    <location>
        <begin position="25"/>
        <end position="876"/>
    </location>
</feature>
<proteinExistence type="predicted"/>
<reference evidence="3" key="1">
    <citation type="submission" date="2021-02" db="EMBL/GenBank/DDBJ databases">
        <title>Thiocyanate and organic carbon inputs drive convergent selection for specific autotrophic Afipia and Thiobacillus strains within complex microbiomes.</title>
        <authorList>
            <person name="Huddy R.J."/>
            <person name="Sachdeva R."/>
            <person name="Kadzinga F."/>
            <person name="Kantor R.S."/>
            <person name="Harrison S.T.L."/>
            <person name="Banfield J.F."/>
        </authorList>
    </citation>
    <scope>NUCLEOTIDE SEQUENCE</scope>
    <source>
        <strain evidence="3">SCN18_10_11_15_R4_P_38_20</strain>
    </source>
</reference>
<dbReference type="SMART" id="SM00671">
    <property type="entry name" value="SEL1"/>
    <property type="match status" value="5"/>
</dbReference>
<dbReference type="Pfam" id="PF13181">
    <property type="entry name" value="TPR_8"/>
    <property type="match status" value="4"/>
</dbReference>
<feature type="region of interest" description="Disordered" evidence="1">
    <location>
        <begin position="154"/>
        <end position="188"/>
    </location>
</feature>
<dbReference type="Gene3D" id="1.25.40.10">
    <property type="entry name" value="Tetratricopeptide repeat domain"/>
    <property type="match status" value="2"/>
</dbReference>
<dbReference type="Pfam" id="PF13432">
    <property type="entry name" value="TPR_16"/>
    <property type="match status" value="1"/>
</dbReference>
<dbReference type="SUPFAM" id="SSF81901">
    <property type="entry name" value="HCP-like"/>
    <property type="match status" value="2"/>
</dbReference>
<protein>
    <submittedName>
        <fullName evidence="3">Tetratricopeptide repeat protein</fullName>
    </submittedName>
</protein>
<evidence type="ECO:0000313" key="3">
    <source>
        <dbReference type="EMBL" id="MBN9413749.1"/>
    </source>
</evidence>